<dbReference type="Proteomes" id="UP000197277">
    <property type="component" value="Unassembled WGS sequence"/>
</dbReference>
<comment type="caution">
    <text evidence="1">The sequence shown here is derived from an EMBL/GenBank/DDBJ whole genome shotgun (WGS) entry which is preliminary data.</text>
</comment>
<name>A0A246FQV8_9BACT</name>
<evidence type="ECO:0000313" key="2">
    <source>
        <dbReference type="Proteomes" id="UP000197277"/>
    </source>
</evidence>
<evidence type="ECO:0000313" key="1">
    <source>
        <dbReference type="EMBL" id="OWP65122.1"/>
    </source>
</evidence>
<protein>
    <recommendedName>
        <fullName evidence="3">Gliding motility-associated C-terminal domain-containing protein</fullName>
    </recommendedName>
</protein>
<dbReference type="AlphaFoldDB" id="A0A246FQV8"/>
<organism evidence="1 2">
    <name type="scientific">Hymenobacter amundsenii</name>
    <dbReference type="NCBI Taxonomy" id="2006685"/>
    <lineage>
        <taxon>Bacteria</taxon>
        <taxon>Pseudomonadati</taxon>
        <taxon>Bacteroidota</taxon>
        <taxon>Cytophagia</taxon>
        <taxon>Cytophagales</taxon>
        <taxon>Hymenobacteraceae</taxon>
        <taxon>Hymenobacter</taxon>
    </lineage>
</organism>
<sequence>MRGGGLVLLLWLLGLSPARATHIVGGEMDLQYLRDDQYQLTLTLYFDAVNGSPGALDNDLMASIFEKGSNLRKFDILLPLTTNTLVQYTNPACSSPSLITRKLIYTRTITLTAQSYANPSGYYAAVERCCRNQGISNIVNPGGAGQAFYLEFPPVVRNGQALRNSTPRIFPPLSDYACRGELFYYSFGGADADGDSLVYDLVTPYNGSSSTAVPKPGVASAAPYNLVQWMPGLSATNQIPGNPTLSIGRQSGRLEVRPTQLGLFVFGVRCTEYRKGVRLGETRRDFQLKVIPCPTNARPKALLQLPGGGKKLYQPGRDTLRLTPTGNRCVTLAFTDPDPASALTFSLSPVNFTGPLPTLSVVQGTVRTPGQPDTVVSQLCFPACLNTKGKVYLLDVIVADNGCSLPQRDTVRVAFTAAPLPNGPPQLLSTAALPLRARVGDVITFDLTATDPDNDPLTLTMTGRGFAPASLGAPLRWAPTATSCAAVSAGPWIAGP</sequence>
<evidence type="ECO:0008006" key="3">
    <source>
        <dbReference type="Google" id="ProtNLM"/>
    </source>
</evidence>
<gene>
    <name evidence="1" type="ORF">CDA63_01850</name>
</gene>
<reference evidence="1 2" key="1">
    <citation type="submission" date="2017-06" db="EMBL/GenBank/DDBJ databases">
        <title>Hymenobacter amundsenii sp. nov. isolated from regoliths in Antarctica.</title>
        <authorList>
            <person name="Sedlacek I."/>
            <person name="Kralova S."/>
            <person name="Pantucek R."/>
            <person name="Svec P."/>
            <person name="Holochova P."/>
            <person name="Stankova E."/>
            <person name="Vrbovska V."/>
            <person name="Busse H.-J."/>
        </authorList>
    </citation>
    <scope>NUCLEOTIDE SEQUENCE [LARGE SCALE GENOMIC DNA]</scope>
    <source>
        <strain evidence="1 2">CCM 8682</strain>
    </source>
</reference>
<accession>A0A246FQV8</accession>
<proteinExistence type="predicted"/>
<dbReference type="EMBL" id="NIRR01000001">
    <property type="protein sequence ID" value="OWP65122.1"/>
    <property type="molecule type" value="Genomic_DNA"/>
</dbReference>
<keyword evidence="2" id="KW-1185">Reference proteome</keyword>